<dbReference type="Proteomes" id="UP001652661">
    <property type="component" value="Chromosome 3R"/>
</dbReference>
<dbReference type="GO" id="GO:0045505">
    <property type="term" value="F:dynein intermediate chain binding"/>
    <property type="evidence" value="ECO:0007669"/>
    <property type="project" value="UniProtKB-UniRule"/>
</dbReference>
<evidence type="ECO:0000313" key="3">
    <source>
        <dbReference type="RefSeq" id="XP_017017696.1"/>
    </source>
</evidence>
<keyword evidence="1" id="KW-0206">Cytoskeleton</keyword>
<dbReference type="GeneID" id="108071451"/>
<dbReference type="PIRSF" id="PIRSF009998">
    <property type="entry name" value="DLC7"/>
    <property type="match status" value="1"/>
</dbReference>
<protein>
    <recommendedName>
        <fullName evidence="1">Dynein light chain roadblock</fullName>
    </recommendedName>
</protein>
<dbReference type="Gene3D" id="3.30.450.30">
    <property type="entry name" value="Dynein light chain 2a, cytoplasmic"/>
    <property type="match status" value="1"/>
</dbReference>
<keyword evidence="2" id="KW-1185">Reference proteome</keyword>
<comment type="similarity">
    <text evidence="1">Belongs to the GAMAD family.</text>
</comment>
<keyword evidence="1" id="KW-0493">Microtubule</keyword>
<evidence type="ECO:0000313" key="2">
    <source>
        <dbReference type="Proteomes" id="UP001652661"/>
    </source>
</evidence>
<accession>A0A6P4I4Q7</accession>
<dbReference type="InterPro" id="IPR016561">
    <property type="entry name" value="DYNLRB1/2"/>
</dbReference>
<keyword evidence="1" id="KW-0243">Dynein</keyword>
<dbReference type="PANTHER" id="PTHR10779">
    <property type="entry name" value="DYNEIN LIGHT CHAIN ROADBLOCK"/>
    <property type="match status" value="1"/>
</dbReference>
<dbReference type="AlphaFoldDB" id="A0A6P4I4Q7"/>
<keyword evidence="1" id="KW-0505">Motor protein</keyword>
<dbReference type="RefSeq" id="XP_017017696.1">
    <property type="nucleotide sequence ID" value="XM_017162207.1"/>
</dbReference>
<sequence>MNRVLEDVIHRNASVVDRITVESTQGYVVSDNIANAVAESSFDNTSAQAIVKHIHGILVSTCQSAVRDIDPANSVCFLRLATRKFEYLVAPEEYFTVTVVQ</sequence>
<evidence type="ECO:0000313" key="4">
    <source>
        <dbReference type="RefSeq" id="XP_017017697.1"/>
    </source>
</evidence>
<keyword evidence="1" id="KW-0813">Transport</keyword>
<dbReference type="GO" id="GO:0007018">
    <property type="term" value="P:microtubule-based movement"/>
    <property type="evidence" value="ECO:0007669"/>
    <property type="project" value="UniProtKB-UniRule"/>
</dbReference>
<dbReference type="SUPFAM" id="SSF103196">
    <property type="entry name" value="Roadblock/LC7 domain"/>
    <property type="match status" value="1"/>
</dbReference>
<dbReference type="OMA" id="PTNKLCY"/>
<gene>
    <name evidence="3 4" type="primary">LOC108071451</name>
</gene>
<reference evidence="3 4" key="1">
    <citation type="submission" date="2025-04" db="UniProtKB">
        <authorList>
            <consortium name="RefSeq"/>
        </authorList>
    </citation>
    <scope>IDENTIFICATION</scope>
</reference>
<comment type="subcellular location">
    <subcellularLocation>
        <location evidence="1">Cytoplasm</location>
        <location evidence="1">Cytoskeleton</location>
    </subcellularLocation>
</comment>
<name>A0A6P4I4Q7_DROKI</name>
<dbReference type="GO" id="GO:0005874">
    <property type="term" value="C:microtubule"/>
    <property type="evidence" value="ECO:0007669"/>
    <property type="project" value="UniProtKB-UniRule"/>
</dbReference>
<keyword evidence="1" id="KW-0963">Cytoplasm</keyword>
<proteinExistence type="inferred from homology"/>
<dbReference type="OrthoDB" id="9985637at2759"/>
<evidence type="ECO:0000256" key="1">
    <source>
        <dbReference type="PIRNR" id="PIRNR009998"/>
    </source>
</evidence>
<dbReference type="GO" id="GO:0005737">
    <property type="term" value="C:cytoplasm"/>
    <property type="evidence" value="ECO:0007669"/>
    <property type="project" value="UniProtKB-UniRule"/>
</dbReference>
<dbReference type="RefSeq" id="XP_017017697.1">
    <property type="nucleotide sequence ID" value="XM_017162208.1"/>
</dbReference>
<dbReference type="GO" id="GO:0005868">
    <property type="term" value="C:cytoplasmic dynein complex"/>
    <property type="evidence" value="ECO:0007669"/>
    <property type="project" value="UniProtKB-UniRule"/>
</dbReference>
<organism evidence="2 4">
    <name type="scientific">Drosophila kikkawai</name>
    <name type="common">Fruit fly</name>
    <dbReference type="NCBI Taxonomy" id="30033"/>
    <lineage>
        <taxon>Eukaryota</taxon>
        <taxon>Metazoa</taxon>
        <taxon>Ecdysozoa</taxon>
        <taxon>Arthropoda</taxon>
        <taxon>Hexapoda</taxon>
        <taxon>Insecta</taxon>
        <taxon>Pterygota</taxon>
        <taxon>Neoptera</taxon>
        <taxon>Endopterygota</taxon>
        <taxon>Diptera</taxon>
        <taxon>Brachycera</taxon>
        <taxon>Muscomorpha</taxon>
        <taxon>Ephydroidea</taxon>
        <taxon>Drosophilidae</taxon>
        <taxon>Drosophila</taxon>
        <taxon>Sophophora</taxon>
    </lineage>
</organism>